<dbReference type="InterPro" id="IPR001680">
    <property type="entry name" value="WD40_rpt"/>
</dbReference>
<feature type="domain" description="WDHD1 first WD40" evidence="9">
    <location>
        <begin position="14"/>
        <end position="308"/>
    </location>
</feature>
<name>A0A165FSG4_9BASI</name>
<dbReference type="InterPro" id="IPR022100">
    <property type="entry name" value="WDHD1/CFT4_beta-prop_2nd"/>
</dbReference>
<dbReference type="GO" id="GO:0006281">
    <property type="term" value="P:DNA repair"/>
    <property type="evidence" value="ECO:0007669"/>
    <property type="project" value="TreeGrafter"/>
</dbReference>
<dbReference type="Pfam" id="PF20946">
    <property type="entry name" value="Ctf4_C"/>
    <property type="match status" value="1"/>
</dbReference>
<feature type="compositionally biased region" description="Polar residues" evidence="6">
    <location>
        <begin position="962"/>
        <end position="990"/>
    </location>
</feature>
<keyword evidence="11" id="KW-1185">Reference proteome</keyword>
<evidence type="ECO:0000256" key="5">
    <source>
        <dbReference type="PROSITE-ProRule" id="PRU00221"/>
    </source>
</evidence>
<dbReference type="PANTHER" id="PTHR19932">
    <property type="entry name" value="WD REPEAT AND HMG-BOX DNA BINDING PROTEIN"/>
    <property type="match status" value="1"/>
</dbReference>
<keyword evidence="4" id="KW-0539">Nucleus</keyword>
<dbReference type="InterPro" id="IPR057646">
    <property type="entry name" value="WD40_WDHD1_1st"/>
</dbReference>
<dbReference type="Proteomes" id="UP000076842">
    <property type="component" value="Unassembled WGS sequence"/>
</dbReference>
<accession>A0A165FSG4</accession>
<feature type="repeat" description="WD" evidence="5">
    <location>
        <begin position="138"/>
        <end position="179"/>
    </location>
</feature>
<evidence type="ECO:0000256" key="4">
    <source>
        <dbReference type="ARBA" id="ARBA00023242"/>
    </source>
</evidence>
<reference evidence="10 11" key="1">
    <citation type="journal article" date="2016" name="Mol. Biol. Evol.">
        <title>Comparative Genomics of Early-Diverging Mushroom-Forming Fungi Provides Insights into the Origins of Lignocellulose Decay Capabilities.</title>
        <authorList>
            <person name="Nagy L.G."/>
            <person name="Riley R."/>
            <person name="Tritt A."/>
            <person name="Adam C."/>
            <person name="Daum C."/>
            <person name="Floudas D."/>
            <person name="Sun H."/>
            <person name="Yadav J.S."/>
            <person name="Pangilinan J."/>
            <person name="Larsson K.H."/>
            <person name="Matsuura K."/>
            <person name="Barry K."/>
            <person name="Labutti K."/>
            <person name="Kuo R."/>
            <person name="Ohm R.A."/>
            <person name="Bhattacharya S.S."/>
            <person name="Shirouzu T."/>
            <person name="Yoshinaga Y."/>
            <person name="Martin F.M."/>
            <person name="Grigoriev I.V."/>
            <person name="Hibbett D.S."/>
        </authorList>
    </citation>
    <scope>NUCLEOTIDE SEQUENCE [LARGE SCALE GENOMIC DNA]</scope>
    <source>
        <strain evidence="10 11">HHB12733</strain>
    </source>
</reference>
<dbReference type="PROSITE" id="PS50294">
    <property type="entry name" value="WD_REPEATS_REGION"/>
    <property type="match status" value="3"/>
</dbReference>
<dbReference type="STRING" id="1353952.A0A165FSG4"/>
<evidence type="ECO:0000256" key="6">
    <source>
        <dbReference type="SAM" id="MobiDB-lite"/>
    </source>
</evidence>
<evidence type="ECO:0000259" key="9">
    <source>
        <dbReference type="Pfam" id="PF24817"/>
    </source>
</evidence>
<dbReference type="InParanoid" id="A0A165FSG4"/>
<dbReference type="InterPro" id="IPR048591">
    <property type="entry name" value="WDHD1/CFT4_hel"/>
</dbReference>
<feature type="compositionally biased region" description="Low complexity" evidence="6">
    <location>
        <begin position="876"/>
        <end position="890"/>
    </location>
</feature>
<evidence type="ECO:0000256" key="2">
    <source>
        <dbReference type="ARBA" id="ARBA00022574"/>
    </source>
</evidence>
<feature type="domain" description="WDHD1/CFT4 helical bundle" evidence="8">
    <location>
        <begin position="715"/>
        <end position="809"/>
    </location>
</feature>
<proteinExistence type="predicted"/>
<comment type="subcellular location">
    <subcellularLocation>
        <location evidence="1">Nucleus</location>
    </subcellularLocation>
</comment>
<dbReference type="GO" id="GO:0003682">
    <property type="term" value="F:chromatin binding"/>
    <property type="evidence" value="ECO:0007669"/>
    <property type="project" value="TreeGrafter"/>
</dbReference>
<evidence type="ECO:0000256" key="1">
    <source>
        <dbReference type="ARBA" id="ARBA00004123"/>
    </source>
</evidence>
<feature type="domain" description="WDHD1/CFT4 second beta-propeller" evidence="7">
    <location>
        <begin position="393"/>
        <end position="699"/>
    </location>
</feature>
<evidence type="ECO:0000313" key="11">
    <source>
        <dbReference type="Proteomes" id="UP000076842"/>
    </source>
</evidence>
<feature type="region of interest" description="Disordered" evidence="6">
    <location>
        <begin position="813"/>
        <end position="1144"/>
    </location>
</feature>
<dbReference type="InterPro" id="IPR019775">
    <property type="entry name" value="WD40_repeat_CS"/>
</dbReference>
<dbReference type="SMART" id="SM00320">
    <property type="entry name" value="WD40"/>
    <property type="match status" value="6"/>
</dbReference>
<dbReference type="GO" id="GO:0043596">
    <property type="term" value="C:nuclear replication fork"/>
    <property type="evidence" value="ECO:0007669"/>
    <property type="project" value="TreeGrafter"/>
</dbReference>
<sequence>MPTQHEIAAIPSVHGPGITRLVFSKDGKRIFTGGKDMTLRVWVTDAPTDQECDTYTEHDEAVTWVDCTRDKILTACEDASVRIYDADPVEWTGYLTRTEVIALRSVVVDPKGERAVVTSDETIFKIVSLSSPTDIVKVTGHSTAVRSASWDPKGAYLTTSGADGKIMIWDLMHGEQPVQLKVLDIAPSVDNESNTAVCEITAVWHPSGNYFVVATKTNEITVYMRDTWSKGATFVGDGHVGLISSLAFSPNGLYLASGGEDGQVIVWDAEKRKVIERERPSGTKSAVTNIGWSPIANIIAFVDADGSFKRWKKPIPSSLPNPTAPPNQAKKAHVATAAEKEKEQELEDELFGGADFDMADFEKEDEEEAIEEKTWDDPGAARQMVAVVPAQPPFQPGSTPMKDGKCYLAWNLLGYIQAIDQGSYHYVTVEFYDKSARTGDRFQDYSHFSMASLGERGALYASSAEGGNPSIVEYRPYRQASWAPDTRWKHELPEGENAIAVAAGGLRLDKRDDEEGGGDDAAGCGQVVVATSKGYVRFFSGSGIQEFIWSAGADVVAVAAGEEWAFIIYREGGVSLDGCQNLRYTLIAFDTFEPVQEGRLPMMKRVTLKWMGITEDGAPAIYDSSGVLHVLQHIRRPGKGMWAPALDTNTMERRVGKQESYWPVGVSDAEFHCVILKGLEEYPSPNKPPVTEHKLRMPLLRMEKNDKGEPGDGIFEEKIIREREAISSLRDALADDEEDDEDIPAKELEMDKALVWLIGKACMTNKVQRAFDLCRMLQRPASLRTALQPAQRYHHKGLEQRILTLLEELEERDQLDEHRKQRQKWGIDRAPLAAASRPAKDGWPSSVLESFPPPARERSFLAPAVPTAPRKAQPAPSFSSTMFSQTTTPSISREDSYVPETQTAADDPMDLEWPPTPPANGKRKRDDTGTIEEEVELIHDVAPPVKRKAPEDVSAAKPAPLKSTNPFARKASGSNNPFSRSRAQNTSEPNGENRGDTGTLPKSGAKAKKKEPQTRQSTLFGLPPAVTPAVKKTRGRPPKDATKEVDSEQTLGSLSKDDTQTTDESQGADATQTAGVDEVDATAPEALIIDEDDAEMDNDDDGVTVTKATAPDSPTSSDKENREDNTAITKPSDPPAHGGSGKAKLAAFRMNVTVS</sequence>
<dbReference type="Pfam" id="PF12341">
    <property type="entry name" value="Mcl1_mid"/>
    <property type="match status" value="1"/>
</dbReference>
<dbReference type="PROSITE" id="PS50082">
    <property type="entry name" value="WD_REPEATS_2"/>
    <property type="match status" value="3"/>
</dbReference>
<protein>
    <submittedName>
        <fullName evidence="10">WD40 repeat-like protein</fullName>
    </submittedName>
</protein>
<dbReference type="GO" id="GO:0000278">
    <property type="term" value="P:mitotic cell cycle"/>
    <property type="evidence" value="ECO:0007669"/>
    <property type="project" value="TreeGrafter"/>
</dbReference>
<dbReference type="OrthoDB" id="427368at2759"/>
<dbReference type="InterPro" id="IPR036322">
    <property type="entry name" value="WD40_repeat_dom_sf"/>
</dbReference>
<evidence type="ECO:0000259" key="8">
    <source>
        <dbReference type="Pfam" id="PF20946"/>
    </source>
</evidence>
<evidence type="ECO:0000256" key="3">
    <source>
        <dbReference type="ARBA" id="ARBA00022737"/>
    </source>
</evidence>
<organism evidence="10 11">
    <name type="scientific">Calocera cornea HHB12733</name>
    <dbReference type="NCBI Taxonomy" id="1353952"/>
    <lineage>
        <taxon>Eukaryota</taxon>
        <taxon>Fungi</taxon>
        <taxon>Dikarya</taxon>
        <taxon>Basidiomycota</taxon>
        <taxon>Agaricomycotina</taxon>
        <taxon>Dacrymycetes</taxon>
        <taxon>Dacrymycetales</taxon>
        <taxon>Dacrymycetaceae</taxon>
        <taxon>Calocera</taxon>
    </lineage>
</organism>
<feature type="compositionally biased region" description="Acidic residues" evidence="6">
    <location>
        <begin position="1088"/>
        <end position="1102"/>
    </location>
</feature>
<gene>
    <name evidence="10" type="ORF">CALCODRAFT_290077</name>
</gene>
<dbReference type="CDD" id="cd00200">
    <property type="entry name" value="WD40"/>
    <property type="match status" value="1"/>
</dbReference>
<dbReference type="PROSITE" id="PS00678">
    <property type="entry name" value="WD_REPEATS_1"/>
    <property type="match status" value="1"/>
</dbReference>
<dbReference type="GO" id="GO:0006261">
    <property type="term" value="P:DNA-templated DNA replication"/>
    <property type="evidence" value="ECO:0007669"/>
    <property type="project" value="TreeGrafter"/>
</dbReference>
<keyword evidence="2 5" id="KW-0853">WD repeat</keyword>
<keyword evidence="3" id="KW-0677">Repeat</keyword>
<evidence type="ECO:0000259" key="7">
    <source>
        <dbReference type="Pfam" id="PF12341"/>
    </source>
</evidence>
<feature type="compositionally biased region" description="Basic and acidic residues" evidence="6">
    <location>
        <begin position="1037"/>
        <end position="1046"/>
    </location>
</feature>
<dbReference type="EMBL" id="KV423967">
    <property type="protein sequence ID" value="KZT57147.1"/>
    <property type="molecule type" value="Genomic_DNA"/>
</dbReference>
<dbReference type="AlphaFoldDB" id="A0A165FSG4"/>
<dbReference type="SUPFAM" id="SSF50978">
    <property type="entry name" value="WD40 repeat-like"/>
    <property type="match status" value="1"/>
</dbReference>
<feature type="region of interest" description="Disordered" evidence="6">
    <location>
        <begin position="313"/>
        <end position="341"/>
    </location>
</feature>
<feature type="repeat" description="WD" evidence="5">
    <location>
        <begin position="11"/>
        <end position="42"/>
    </location>
</feature>
<dbReference type="Gene3D" id="2.130.10.10">
    <property type="entry name" value="YVTN repeat-like/Quinoprotein amine dehydrogenase"/>
    <property type="match status" value="2"/>
</dbReference>
<dbReference type="InterPro" id="IPR015943">
    <property type="entry name" value="WD40/YVTN_repeat-like_dom_sf"/>
</dbReference>
<feature type="compositionally biased region" description="Polar residues" evidence="6">
    <location>
        <begin position="1062"/>
        <end position="1074"/>
    </location>
</feature>
<dbReference type="FunCoup" id="A0A165FSG4">
    <property type="interactions" value="415"/>
</dbReference>
<feature type="repeat" description="WD" evidence="5">
    <location>
        <begin position="236"/>
        <end position="277"/>
    </location>
</feature>
<dbReference type="PANTHER" id="PTHR19932:SF10">
    <property type="entry name" value="WD REPEAT AND HMG-BOX DNA-BINDING PROTEIN 1"/>
    <property type="match status" value="1"/>
</dbReference>
<evidence type="ECO:0000313" key="10">
    <source>
        <dbReference type="EMBL" id="KZT57147.1"/>
    </source>
</evidence>
<dbReference type="Pfam" id="PF24817">
    <property type="entry name" value="WD40_WDHD1_1st"/>
    <property type="match status" value="1"/>
</dbReference>